<dbReference type="InterPro" id="IPR020599">
    <property type="entry name" value="Transl_elong_fac_P/YeiP"/>
</dbReference>
<feature type="domain" description="Elongation factor P C-terminal" evidence="2">
    <location>
        <begin position="82"/>
        <end position="137"/>
    </location>
</feature>
<dbReference type="InterPro" id="IPR015365">
    <property type="entry name" value="Elong-fact-P_C"/>
</dbReference>
<evidence type="ECO:0000256" key="1">
    <source>
        <dbReference type="ARBA" id="ARBA00009479"/>
    </source>
</evidence>
<organism evidence="3 4">
    <name type="scientific">Candidatus Jorgensenbacteria bacterium GW2011_GWA1_48_11</name>
    <dbReference type="NCBI Taxonomy" id="1618660"/>
    <lineage>
        <taxon>Bacteria</taxon>
        <taxon>Candidatus Joergenseniibacteriota</taxon>
    </lineage>
</organism>
<dbReference type="FunFam" id="2.40.50.140:FF:000004">
    <property type="entry name" value="Elongation factor P"/>
    <property type="match status" value="1"/>
</dbReference>
<dbReference type="GO" id="GO:0003746">
    <property type="term" value="F:translation elongation factor activity"/>
    <property type="evidence" value="ECO:0007669"/>
    <property type="project" value="UniProtKB-KW"/>
</dbReference>
<dbReference type="EMBL" id="LCPF01000005">
    <property type="protein sequence ID" value="KKU90948.1"/>
    <property type="molecule type" value="Genomic_DNA"/>
</dbReference>
<dbReference type="GO" id="GO:0043043">
    <property type="term" value="P:peptide biosynthetic process"/>
    <property type="evidence" value="ECO:0007669"/>
    <property type="project" value="InterPro"/>
</dbReference>
<dbReference type="InterPro" id="IPR012340">
    <property type="entry name" value="NA-bd_OB-fold"/>
</dbReference>
<dbReference type="SMART" id="SM00841">
    <property type="entry name" value="Elong-fact-P_C"/>
    <property type="match status" value="1"/>
</dbReference>
<comment type="similarity">
    <text evidence="1">Belongs to the elongation factor P family.</text>
</comment>
<comment type="caution">
    <text evidence="3">The sequence shown here is derived from an EMBL/GenBank/DDBJ whole genome shotgun (WGS) entry which is preliminary data.</text>
</comment>
<dbReference type="PIRSF" id="PIRSF005901">
    <property type="entry name" value="EF-P"/>
    <property type="match status" value="1"/>
</dbReference>
<gene>
    <name evidence="3" type="ORF">UY23_C0005G0044</name>
</gene>
<sequence>MVNYNAHQNEQFKEAEIDIAPVKFIYHNRGEYWFSEIDNPKNRFQLKEDVLGNAGQFLKADTEVKAFKFNDKIINIELPPKVDLKVTEAPPAIRGNTAQGGTKLVTLETGGTADVPLFINEGDIVRINTQSGEYVERADKA</sequence>
<dbReference type="GO" id="GO:0005829">
    <property type="term" value="C:cytosol"/>
    <property type="evidence" value="ECO:0007669"/>
    <property type="project" value="UniProtKB-ARBA"/>
</dbReference>
<accession>A0A0G1WKU0</accession>
<dbReference type="Gene3D" id="2.40.50.140">
    <property type="entry name" value="Nucleic acid-binding proteins"/>
    <property type="match status" value="2"/>
</dbReference>
<dbReference type="AlphaFoldDB" id="A0A0G1WKU0"/>
<dbReference type="SUPFAM" id="SSF50249">
    <property type="entry name" value="Nucleic acid-binding proteins"/>
    <property type="match status" value="1"/>
</dbReference>
<evidence type="ECO:0000313" key="4">
    <source>
        <dbReference type="Proteomes" id="UP000034956"/>
    </source>
</evidence>
<dbReference type="PANTHER" id="PTHR30053">
    <property type="entry name" value="ELONGATION FACTOR P"/>
    <property type="match status" value="1"/>
</dbReference>
<evidence type="ECO:0000313" key="3">
    <source>
        <dbReference type="EMBL" id="KKU90948.1"/>
    </source>
</evidence>
<dbReference type="Pfam" id="PF09285">
    <property type="entry name" value="Elong-fact-P_C"/>
    <property type="match status" value="1"/>
</dbReference>
<keyword evidence="3" id="KW-0251">Elongation factor</keyword>
<proteinExistence type="inferred from homology"/>
<dbReference type="PANTHER" id="PTHR30053:SF12">
    <property type="entry name" value="ELONGATION FACTOR P (EF-P) FAMILY PROTEIN"/>
    <property type="match status" value="1"/>
</dbReference>
<name>A0A0G1WKU0_9BACT</name>
<evidence type="ECO:0000259" key="2">
    <source>
        <dbReference type="SMART" id="SM00841"/>
    </source>
</evidence>
<protein>
    <submittedName>
        <fullName evidence="3">Elongation factor P</fullName>
    </submittedName>
</protein>
<dbReference type="PATRIC" id="fig|1618660.3.peg.668"/>
<dbReference type="CDD" id="cd05794">
    <property type="entry name" value="S1_EF-P_repeat_2"/>
    <property type="match status" value="1"/>
</dbReference>
<dbReference type="Proteomes" id="UP000034956">
    <property type="component" value="Unassembled WGS sequence"/>
</dbReference>
<keyword evidence="3" id="KW-0648">Protein biosynthesis</keyword>
<reference evidence="3 4" key="1">
    <citation type="journal article" date="2015" name="Nature">
        <title>rRNA introns, odd ribosomes, and small enigmatic genomes across a large radiation of phyla.</title>
        <authorList>
            <person name="Brown C.T."/>
            <person name="Hug L.A."/>
            <person name="Thomas B.C."/>
            <person name="Sharon I."/>
            <person name="Castelle C.J."/>
            <person name="Singh A."/>
            <person name="Wilkins M.J."/>
            <person name="Williams K.H."/>
            <person name="Banfield J.F."/>
        </authorList>
    </citation>
    <scope>NUCLEOTIDE SEQUENCE [LARGE SCALE GENOMIC DNA]</scope>
</reference>